<keyword evidence="2" id="KW-1185">Reference proteome</keyword>
<gene>
    <name evidence="1" type="ORF">H9S92_09320</name>
</gene>
<protein>
    <submittedName>
        <fullName evidence="1">Uncharacterized protein</fullName>
    </submittedName>
</protein>
<dbReference type="Proteomes" id="UP000650081">
    <property type="component" value="Unassembled WGS sequence"/>
</dbReference>
<organism evidence="1 2">
    <name type="scientific">Neolewinella lacunae</name>
    <dbReference type="NCBI Taxonomy" id="1517758"/>
    <lineage>
        <taxon>Bacteria</taxon>
        <taxon>Pseudomonadati</taxon>
        <taxon>Bacteroidota</taxon>
        <taxon>Saprospiria</taxon>
        <taxon>Saprospirales</taxon>
        <taxon>Lewinellaceae</taxon>
        <taxon>Neolewinella</taxon>
    </lineage>
</organism>
<sequence length="162" mass="18177">MINFNVAKCQSESQAERFGLHDPQDGGAAYIDESGQVVWNCVVLNPAAFPCVFTAIDHCIEIVDQDGNLKRSCDGMLTYKGHVILVELKHRGSDWISLGVDQLRQTTVLLMEGRNAADFRKKLAVLANSKHPQFKFGHQSTMEQFRQETGFRLLIVGEIKLK</sequence>
<name>A0A923TD23_9BACT</name>
<dbReference type="AlphaFoldDB" id="A0A923TD23"/>
<evidence type="ECO:0000313" key="2">
    <source>
        <dbReference type="Proteomes" id="UP000650081"/>
    </source>
</evidence>
<proteinExistence type="predicted"/>
<reference evidence="1" key="1">
    <citation type="submission" date="2020-08" db="EMBL/GenBank/DDBJ databases">
        <title>Lewinella bacteria from marine environments.</title>
        <authorList>
            <person name="Zhong Y."/>
        </authorList>
    </citation>
    <scope>NUCLEOTIDE SEQUENCE</scope>
    <source>
        <strain evidence="1">KCTC 42187</strain>
    </source>
</reference>
<evidence type="ECO:0000313" key="1">
    <source>
        <dbReference type="EMBL" id="MBC6994362.1"/>
    </source>
</evidence>
<dbReference type="RefSeq" id="WP_187466440.1">
    <property type="nucleotide sequence ID" value="NZ_JACSIT010000098.1"/>
</dbReference>
<dbReference type="EMBL" id="JACSIT010000098">
    <property type="protein sequence ID" value="MBC6994362.1"/>
    <property type="molecule type" value="Genomic_DNA"/>
</dbReference>
<accession>A0A923TD23</accession>
<comment type="caution">
    <text evidence="1">The sequence shown here is derived from an EMBL/GenBank/DDBJ whole genome shotgun (WGS) entry which is preliminary data.</text>
</comment>